<evidence type="ECO:0000313" key="1">
    <source>
        <dbReference type="EMBL" id="KAG2189524.1"/>
    </source>
</evidence>
<organism evidence="1 2">
    <name type="scientific">Mucor plumbeus</name>
    <dbReference type="NCBI Taxonomy" id="97098"/>
    <lineage>
        <taxon>Eukaryota</taxon>
        <taxon>Fungi</taxon>
        <taxon>Fungi incertae sedis</taxon>
        <taxon>Mucoromycota</taxon>
        <taxon>Mucoromycotina</taxon>
        <taxon>Mucoromycetes</taxon>
        <taxon>Mucorales</taxon>
        <taxon>Mucorineae</taxon>
        <taxon>Mucoraceae</taxon>
        <taxon>Mucor</taxon>
    </lineage>
</organism>
<evidence type="ECO:0000313" key="2">
    <source>
        <dbReference type="Proteomes" id="UP000650833"/>
    </source>
</evidence>
<sequence>FEFAATPDNYGLPNEDFNAGVFVLRPNIGVYNEMLRISLY</sequence>
<dbReference type="AlphaFoldDB" id="A0A8H7QAS3"/>
<dbReference type="EMBL" id="JAEPRC010001802">
    <property type="protein sequence ID" value="KAG2189524.1"/>
    <property type="molecule type" value="Genomic_DNA"/>
</dbReference>
<keyword evidence="2" id="KW-1185">Reference proteome</keyword>
<feature type="non-terminal residue" evidence="1">
    <location>
        <position position="1"/>
    </location>
</feature>
<accession>A0A8H7QAS3</accession>
<protein>
    <submittedName>
        <fullName evidence="1">Uncharacterized protein</fullName>
    </submittedName>
</protein>
<dbReference type="OrthoDB" id="2014201at2759"/>
<gene>
    <name evidence="1" type="ORF">INT46_009255</name>
</gene>
<proteinExistence type="predicted"/>
<reference evidence="1" key="1">
    <citation type="submission" date="2020-12" db="EMBL/GenBank/DDBJ databases">
        <title>Metabolic potential, ecology and presence of endohyphal bacteria is reflected in genomic diversity of Mucoromycotina.</title>
        <authorList>
            <person name="Muszewska A."/>
            <person name="Okrasinska A."/>
            <person name="Steczkiewicz K."/>
            <person name="Drgas O."/>
            <person name="Orlowska M."/>
            <person name="Perlinska-Lenart U."/>
            <person name="Aleksandrzak-Piekarczyk T."/>
            <person name="Szatraj K."/>
            <person name="Zielenkiewicz U."/>
            <person name="Pilsyk S."/>
            <person name="Malc E."/>
            <person name="Mieczkowski P."/>
            <person name="Kruszewska J.S."/>
            <person name="Biernat P."/>
            <person name="Pawlowska J."/>
        </authorList>
    </citation>
    <scope>NUCLEOTIDE SEQUENCE</scope>
    <source>
        <strain evidence="1">CBS 226.32</strain>
    </source>
</reference>
<dbReference type="Proteomes" id="UP000650833">
    <property type="component" value="Unassembled WGS sequence"/>
</dbReference>
<name>A0A8H7QAS3_9FUNG</name>
<comment type="caution">
    <text evidence="1">The sequence shown here is derived from an EMBL/GenBank/DDBJ whole genome shotgun (WGS) entry which is preliminary data.</text>
</comment>